<keyword evidence="5" id="KW-1185">Reference proteome</keyword>
<dbReference type="PANTHER" id="PTHR33227:SF48">
    <property type="entry name" value="STIGMA-SPECIFIC STIG1-LIKE PROTEIN 4"/>
    <property type="match status" value="1"/>
</dbReference>
<dbReference type="Proteomes" id="UP000822688">
    <property type="component" value="Chromosome 4"/>
</dbReference>
<evidence type="ECO:0000313" key="4">
    <source>
        <dbReference type="EMBL" id="KAG0579644.1"/>
    </source>
</evidence>
<evidence type="ECO:0000256" key="1">
    <source>
        <dbReference type="ARBA" id="ARBA00006010"/>
    </source>
</evidence>
<keyword evidence="2 3" id="KW-0732">Signal</keyword>
<dbReference type="EMBL" id="CM026424">
    <property type="protein sequence ID" value="KAG0579644.1"/>
    <property type="molecule type" value="Genomic_DNA"/>
</dbReference>
<organism evidence="4 5">
    <name type="scientific">Ceratodon purpureus</name>
    <name type="common">Fire moss</name>
    <name type="synonym">Dicranum purpureum</name>
    <dbReference type="NCBI Taxonomy" id="3225"/>
    <lineage>
        <taxon>Eukaryota</taxon>
        <taxon>Viridiplantae</taxon>
        <taxon>Streptophyta</taxon>
        <taxon>Embryophyta</taxon>
        <taxon>Bryophyta</taxon>
        <taxon>Bryophytina</taxon>
        <taxon>Bryopsida</taxon>
        <taxon>Dicranidae</taxon>
        <taxon>Pseudoditrichales</taxon>
        <taxon>Ditrichaceae</taxon>
        <taxon>Ceratodon</taxon>
    </lineage>
</organism>
<proteinExistence type="inferred from homology"/>
<sequence>MAFSSSSVMWKAVLLTVLQFMAMTVVTSELHRGGPGGRFMVESDDGYGALGRRLLNVNLCGRGNAPKFGCGTLLRRAKQPTCCETRGIKLCKDIGDDDDSHCGACNKRCGFRLDCCNGKCVDKESDRNNCGRCGNRCRNNQPCQRGQCGYNGRGDRD</sequence>
<evidence type="ECO:0000313" key="5">
    <source>
        <dbReference type="Proteomes" id="UP000822688"/>
    </source>
</evidence>
<protein>
    <submittedName>
        <fullName evidence="4">Uncharacterized protein</fullName>
    </submittedName>
</protein>
<gene>
    <name evidence="4" type="ORF">KC19_4G112900</name>
</gene>
<dbReference type="InterPro" id="IPR006969">
    <property type="entry name" value="Stig-like"/>
</dbReference>
<reference evidence="4" key="1">
    <citation type="submission" date="2020-06" db="EMBL/GenBank/DDBJ databases">
        <title>WGS assembly of Ceratodon purpureus strain R40.</title>
        <authorList>
            <person name="Carey S.B."/>
            <person name="Jenkins J."/>
            <person name="Shu S."/>
            <person name="Lovell J.T."/>
            <person name="Sreedasyam A."/>
            <person name="Maumus F."/>
            <person name="Tiley G.P."/>
            <person name="Fernandez-Pozo N."/>
            <person name="Barry K."/>
            <person name="Chen C."/>
            <person name="Wang M."/>
            <person name="Lipzen A."/>
            <person name="Daum C."/>
            <person name="Saski C.A."/>
            <person name="Payton A.C."/>
            <person name="Mcbreen J.C."/>
            <person name="Conrad R.E."/>
            <person name="Kollar L.M."/>
            <person name="Olsson S."/>
            <person name="Huttunen S."/>
            <person name="Landis J.B."/>
            <person name="Wickett N.J."/>
            <person name="Johnson M.G."/>
            <person name="Rensing S.A."/>
            <person name="Grimwood J."/>
            <person name="Schmutz J."/>
            <person name="Mcdaniel S.F."/>
        </authorList>
    </citation>
    <scope>NUCLEOTIDE SEQUENCE</scope>
    <source>
        <strain evidence="4">R40</strain>
    </source>
</reference>
<evidence type="ECO:0000256" key="3">
    <source>
        <dbReference type="SAM" id="SignalP"/>
    </source>
</evidence>
<dbReference type="Pfam" id="PF04885">
    <property type="entry name" value="Stig1"/>
    <property type="match status" value="1"/>
</dbReference>
<evidence type="ECO:0000256" key="2">
    <source>
        <dbReference type="ARBA" id="ARBA00022729"/>
    </source>
</evidence>
<feature type="chain" id="PRO_5035948276" evidence="3">
    <location>
        <begin position="29"/>
        <end position="157"/>
    </location>
</feature>
<dbReference type="AlphaFoldDB" id="A0A8T0I7X0"/>
<name>A0A8T0I7X0_CERPU</name>
<comment type="caution">
    <text evidence="4">The sequence shown here is derived from an EMBL/GenBank/DDBJ whole genome shotgun (WGS) entry which is preliminary data.</text>
</comment>
<feature type="signal peptide" evidence="3">
    <location>
        <begin position="1"/>
        <end position="28"/>
    </location>
</feature>
<accession>A0A8T0I7X0</accession>
<dbReference type="PANTHER" id="PTHR33227">
    <property type="entry name" value="STIGMA-SPECIFIC STIG1-LIKE PROTEIN 3"/>
    <property type="match status" value="1"/>
</dbReference>
<comment type="similarity">
    <text evidence="1">Belongs to the STIG1 family.</text>
</comment>